<dbReference type="Proteomes" id="UP000222542">
    <property type="component" value="Unassembled WGS sequence"/>
</dbReference>
<keyword evidence="2" id="KW-1185">Reference proteome</keyword>
<reference evidence="1 2" key="2">
    <citation type="journal article" date="2017" name="Genome Biol.">
        <title>New reference genome sequences of hot pepper reveal the massive evolution of plant disease-resistance genes by retroduplication.</title>
        <authorList>
            <person name="Kim S."/>
            <person name="Park J."/>
            <person name="Yeom S.I."/>
            <person name="Kim Y.M."/>
            <person name="Seo E."/>
            <person name="Kim K.T."/>
            <person name="Kim M.S."/>
            <person name="Lee J.M."/>
            <person name="Cheong K."/>
            <person name="Shin H.S."/>
            <person name="Kim S.B."/>
            <person name="Han K."/>
            <person name="Lee J."/>
            <person name="Park M."/>
            <person name="Lee H.A."/>
            <person name="Lee H.Y."/>
            <person name="Lee Y."/>
            <person name="Oh S."/>
            <person name="Lee J.H."/>
            <person name="Choi E."/>
            <person name="Choi E."/>
            <person name="Lee S.E."/>
            <person name="Jeon J."/>
            <person name="Kim H."/>
            <person name="Choi G."/>
            <person name="Song H."/>
            <person name="Lee J."/>
            <person name="Lee S.C."/>
            <person name="Kwon J.K."/>
            <person name="Lee H.Y."/>
            <person name="Koo N."/>
            <person name="Hong Y."/>
            <person name="Kim R.W."/>
            <person name="Kang W.H."/>
            <person name="Huh J.H."/>
            <person name="Kang B.C."/>
            <person name="Yang T.J."/>
            <person name="Lee Y.H."/>
            <person name="Bennetzen J.L."/>
            <person name="Choi D."/>
        </authorList>
    </citation>
    <scope>NUCLEOTIDE SEQUENCE [LARGE SCALE GENOMIC DNA]</scope>
    <source>
        <strain evidence="2">cv. CM334</strain>
    </source>
</reference>
<dbReference type="AlphaFoldDB" id="A0A2G2ZJ12"/>
<name>A0A2G2ZJ12_CAPAN</name>
<comment type="caution">
    <text evidence="1">The sequence shown here is derived from an EMBL/GenBank/DDBJ whole genome shotgun (WGS) entry which is preliminary data.</text>
</comment>
<accession>A0A2G2ZJ12</accession>
<evidence type="ECO:0000313" key="1">
    <source>
        <dbReference type="EMBL" id="PHT81973.1"/>
    </source>
</evidence>
<dbReference type="PANTHER" id="PTHR21596:SF65">
    <property type="entry name" value="PROTEIN INVOLVED IN DE NOVO 2-RELATED"/>
    <property type="match status" value="1"/>
</dbReference>
<reference evidence="1 2" key="1">
    <citation type="journal article" date="2014" name="Nat. Genet.">
        <title>Genome sequence of the hot pepper provides insights into the evolution of pungency in Capsicum species.</title>
        <authorList>
            <person name="Kim S."/>
            <person name="Park M."/>
            <person name="Yeom S.I."/>
            <person name="Kim Y.M."/>
            <person name="Lee J.M."/>
            <person name="Lee H.A."/>
            <person name="Seo E."/>
            <person name="Choi J."/>
            <person name="Cheong K."/>
            <person name="Kim K.T."/>
            <person name="Jung K."/>
            <person name="Lee G.W."/>
            <person name="Oh S.K."/>
            <person name="Bae C."/>
            <person name="Kim S.B."/>
            <person name="Lee H.Y."/>
            <person name="Kim S.Y."/>
            <person name="Kim M.S."/>
            <person name="Kang B.C."/>
            <person name="Jo Y.D."/>
            <person name="Yang H.B."/>
            <person name="Jeong H.J."/>
            <person name="Kang W.H."/>
            <person name="Kwon J.K."/>
            <person name="Shin C."/>
            <person name="Lim J.Y."/>
            <person name="Park J.H."/>
            <person name="Huh J.H."/>
            <person name="Kim J.S."/>
            <person name="Kim B.D."/>
            <person name="Cohen O."/>
            <person name="Paran I."/>
            <person name="Suh M.C."/>
            <person name="Lee S.B."/>
            <person name="Kim Y.K."/>
            <person name="Shin Y."/>
            <person name="Noh S.J."/>
            <person name="Park J."/>
            <person name="Seo Y.S."/>
            <person name="Kwon S.Y."/>
            <person name="Kim H.A."/>
            <person name="Park J.M."/>
            <person name="Kim H.J."/>
            <person name="Choi S.B."/>
            <person name="Bosland P.W."/>
            <person name="Reeves G."/>
            <person name="Jo S.H."/>
            <person name="Lee B.W."/>
            <person name="Cho H.T."/>
            <person name="Choi H.S."/>
            <person name="Lee M.S."/>
            <person name="Yu Y."/>
            <person name="Do Choi Y."/>
            <person name="Park B.S."/>
            <person name="van Deynze A."/>
            <person name="Ashrafi H."/>
            <person name="Hill T."/>
            <person name="Kim W.T."/>
            <person name="Pai H.S."/>
            <person name="Ahn H.K."/>
            <person name="Yeam I."/>
            <person name="Giovannoni J.J."/>
            <person name="Rose J.K."/>
            <person name="Sorensen I."/>
            <person name="Lee S.J."/>
            <person name="Kim R.W."/>
            <person name="Choi I.Y."/>
            <person name="Choi B.S."/>
            <person name="Lim J.S."/>
            <person name="Lee Y.H."/>
            <person name="Choi D."/>
        </authorList>
    </citation>
    <scope>NUCLEOTIDE SEQUENCE [LARGE SCALE GENOMIC DNA]</scope>
    <source>
        <strain evidence="2">cv. CM334</strain>
    </source>
</reference>
<sequence>MGNDENVDTDMVSILVHSTNNFDIENVHNGETCAKSWENMMHEEMDYALVCEDLFTYSELNARDKILTNKGIVFERDETIEDEGDQEVLKKEDALLKSLREKEEEYDGLDALNQTLIVKERNNNDELHNA</sequence>
<dbReference type="EMBL" id="AYRZ02000005">
    <property type="protein sequence ID" value="PHT81973.1"/>
    <property type="molecule type" value="Genomic_DNA"/>
</dbReference>
<organism evidence="1 2">
    <name type="scientific">Capsicum annuum</name>
    <name type="common">Capsicum pepper</name>
    <dbReference type="NCBI Taxonomy" id="4072"/>
    <lineage>
        <taxon>Eukaryota</taxon>
        <taxon>Viridiplantae</taxon>
        <taxon>Streptophyta</taxon>
        <taxon>Embryophyta</taxon>
        <taxon>Tracheophyta</taxon>
        <taxon>Spermatophyta</taxon>
        <taxon>Magnoliopsida</taxon>
        <taxon>eudicotyledons</taxon>
        <taxon>Gunneridae</taxon>
        <taxon>Pentapetalae</taxon>
        <taxon>asterids</taxon>
        <taxon>lamiids</taxon>
        <taxon>Solanales</taxon>
        <taxon>Solanaceae</taxon>
        <taxon>Solanoideae</taxon>
        <taxon>Capsiceae</taxon>
        <taxon>Capsicum</taxon>
    </lineage>
</organism>
<dbReference type="InterPro" id="IPR045177">
    <property type="entry name" value="FDM1-5/IDN2"/>
</dbReference>
<protein>
    <submittedName>
        <fullName evidence="1">Uncharacterized protein</fullName>
    </submittedName>
</protein>
<dbReference type="Gramene" id="PHT81973">
    <property type="protein sequence ID" value="PHT81973"/>
    <property type="gene ID" value="T459_14988"/>
</dbReference>
<dbReference type="GO" id="GO:0080188">
    <property type="term" value="P:gene silencing by siRNA-directed DNA methylation"/>
    <property type="evidence" value="ECO:0007669"/>
    <property type="project" value="InterPro"/>
</dbReference>
<dbReference type="SMR" id="A0A2G2ZJ12"/>
<proteinExistence type="predicted"/>
<gene>
    <name evidence="1" type="ORF">T459_14988</name>
</gene>
<evidence type="ECO:0000313" key="2">
    <source>
        <dbReference type="Proteomes" id="UP000222542"/>
    </source>
</evidence>
<dbReference type="PANTHER" id="PTHR21596">
    <property type="entry name" value="RIBONUCLEASE P SUBUNIT P38"/>
    <property type="match status" value="1"/>
</dbReference>